<feature type="binding site" evidence="11">
    <location>
        <position position="311"/>
    </location>
    <ligand>
        <name>ADP</name>
        <dbReference type="ChEBI" id="CHEBI:456216"/>
    </ligand>
</feature>
<feature type="binding site" evidence="11">
    <location>
        <position position="18"/>
    </location>
    <ligand>
        <name>ADP</name>
        <dbReference type="ChEBI" id="CHEBI:456216"/>
    </ligand>
</feature>
<dbReference type="RefSeq" id="WP_039143989.1">
    <property type="nucleotide sequence ID" value="NZ_JOJZ01000010.1"/>
</dbReference>
<feature type="binding site" evidence="11">
    <location>
        <position position="14"/>
    </location>
    <ligand>
        <name>sn-glycerol 3-phosphate</name>
        <dbReference type="ChEBI" id="CHEBI:57597"/>
    </ligand>
</feature>
<sequence length="499" mass="55203">MSNKQYIMSIDEGTTSARAILFGHDGQIVAKAQKEFKQYFPQPGWVEQDPIEIWNAVESVISEVLINSGIPPYKVRSIGITNQRETTVVWDKRGGKPIYNAIVWQSKQTNQLADRLKADGYADLIHQKTGLIVDSYFSGTKIRWILDHVKDAQKRAENGELLFGTIDSWLLWKLTGGTVHATDYTNASRTMIFNINSLKWDEELLKILNIPKSMLPRVESSSHLFGYTKGYSFLGVQIPIAGIAGDQQASLFGQLALESGMTKNTYGTGAFIMMNTGKSPKFSSNGLLTTIAYGINGKVKYALEGSIFVAGSAIQWLRDEMGLISSAKASERMAFDAQTNNGVYVVPAFTGLGAPYWDQETRGSIFGLTSTTTNNQIVRATIESLGFQTKDVLDTMVAETKIPIKSLVVDGGAAQNNYLMQFQANILNDQIERSLISETTAQGAAYLAGLAVGFWKSIDEIKATKHIGTFFEPQMDQGKRVELYRGWKMAVQAARKFKE</sequence>
<evidence type="ECO:0000256" key="8">
    <source>
        <dbReference type="ARBA" id="ARBA00052101"/>
    </source>
</evidence>
<dbReference type="GeneID" id="74913269"/>
<dbReference type="GO" id="GO:0004370">
    <property type="term" value="F:glycerol kinase activity"/>
    <property type="evidence" value="ECO:0007669"/>
    <property type="project" value="UniProtKB-UniRule"/>
</dbReference>
<feature type="binding site" evidence="11">
    <location>
        <position position="16"/>
    </location>
    <ligand>
        <name>ATP</name>
        <dbReference type="ChEBI" id="CHEBI:30616"/>
    </ligand>
</feature>
<dbReference type="GO" id="GO:0006072">
    <property type="term" value="P:glycerol-3-phosphate metabolic process"/>
    <property type="evidence" value="ECO:0007669"/>
    <property type="project" value="InterPro"/>
</dbReference>
<gene>
    <name evidence="11" type="primary">glpK</name>
    <name evidence="15" type="ORF">LfDm3_0583</name>
</gene>
<dbReference type="NCBIfam" id="TIGR01311">
    <property type="entry name" value="glycerol_kin"/>
    <property type="match status" value="1"/>
</dbReference>
<name>A0A0C1Q2Y9_9LACO</name>
<comment type="caution">
    <text evidence="11">Lacks conserved residue(s) required for the propagation of feature annotation.</text>
</comment>
<dbReference type="HAMAP" id="MF_00186">
    <property type="entry name" value="Glycerol_kin"/>
    <property type="match status" value="1"/>
</dbReference>
<reference evidence="15 16" key="1">
    <citation type="submission" date="2014-06" db="EMBL/GenBank/DDBJ databases">
        <title>Functional and comparative genomic analyses of the Drosophila gut microbiota identify candidate symbiosis factors.</title>
        <authorList>
            <person name="Newell P.D."/>
            <person name="Chaston J.M."/>
            <person name="Douglas A.E."/>
        </authorList>
    </citation>
    <scope>NUCLEOTIDE SEQUENCE [LARGE SCALE GENOMIC DNA]</scope>
    <source>
        <strain evidence="15 16">DmCS_002</strain>
    </source>
</reference>
<dbReference type="PIRSF" id="PIRSF000538">
    <property type="entry name" value="GlpK"/>
    <property type="match status" value="1"/>
</dbReference>
<feature type="binding site" evidence="11">
    <location>
        <position position="246"/>
    </location>
    <ligand>
        <name>sn-glycerol 3-phosphate</name>
        <dbReference type="ChEBI" id="CHEBI:57597"/>
    </ligand>
</feature>
<dbReference type="PANTHER" id="PTHR10196">
    <property type="entry name" value="SUGAR KINASE"/>
    <property type="match status" value="1"/>
</dbReference>
<evidence type="ECO:0000256" key="6">
    <source>
        <dbReference type="ARBA" id="ARBA00022798"/>
    </source>
</evidence>
<dbReference type="GO" id="GO:0005524">
    <property type="term" value="F:ATP binding"/>
    <property type="evidence" value="ECO:0007669"/>
    <property type="project" value="UniProtKB-UniRule"/>
</dbReference>
<dbReference type="AlphaFoldDB" id="A0A0C1Q2Y9"/>
<proteinExistence type="inferred from homology"/>
<comment type="function">
    <text evidence="9 11">Key enzyme in the regulation of glycerol uptake and metabolism. Catalyzes the phosphorylation of glycerol to yield sn-glycerol 3-phosphate.</text>
</comment>
<feature type="binding site" evidence="11">
    <location>
        <position position="412"/>
    </location>
    <ligand>
        <name>ATP</name>
        <dbReference type="ChEBI" id="CHEBI:30616"/>
    </ligand>
</feature>
<feature type="binding site" evidence="11">
    <location>
        <position position="15"/>
    </location>
    <ligand>
        <name>ATP</name>
        <dbReference type="ChEBI" id="CHEBI:30616"/>
    </ligand>
</feature>
<evidence type="ECO:0000259" key="14">
    <source>
        <dbReference type="Pfam" id="PF02782"/>
    </source>
</evidence>
<feature type="binding site" evidence="11">
    <location>
        <position position="416"/>
    </location>
    <ligand>
        <name>ADP</name>
        <dbReference type="ChEBI" id="CHEBI:456216"/>
    </ligand>
</feature>
<comment type="similarity">
    <text evidence="2 11 12">Belongs to the FGGY kinase family.</text>
</comment>
<comment type="catalytic activity">
    <reaction evidence="8 11">
        <text>glycerol + ATP = sn-glycerol 3-phosphate + ADP + H(+)</text>
        <dbReference type="Rhea" id="RHEA:21644"/>
        <dbReference type="ChEBI" id="CHEBI:15378"/>
        <dbReference type="ChEBI" id="CHEBI:17754"/>
        <dbReference type="ChEBI" id="CHEBI:30616"/>
        <dbReference type="ChEBI" id="CHEBI:57597"/>
        <dbReference type="ChEBI" id="CHEBI:456216"/>
        <dbReference type="EC" id="2.7.1.30"/>
    </reaction>
</comment>
<dbReference type="SUPFAM" id="SSF53067">
    <property type="entry name" value="Actin-like ATPase domain"/>
    <property type="match status" value="2"/>
</dbReference>
<feature type="binding site" evidence="11">
    <location>
        <position position="315"/>
    </location>
    <ligand>
        <name>ATP</name>
        <dbReference type="ChEBI" id="CHEBI:30616"/>
    </ligand>
</feature>
<dbReference type="PROSITE" id="PS00445">
    <property type="entry name" value="FGGY_KINASES_2"/>
    <property type="match status" value="1"/>
</dbReference>
<keyword evidence="3 11" id="KW-0808">Transferase</keyword>
<feature type="binding site" evidence="11">
    <location>
        <position position="84"/>
    </location>
    <ligand>
        <name>sn-glycerol 3-phosphate</name>
        <dbReference type="ChEBI" id="CHEBI:57597"/>
    </ligand>
</feature>
<dbReference type="GO" id="GO:0019563">
    <property type="term" value="P:glycerol catabolic process"/>
    <property type="evidence" value="ECO:0007669"/>
    <property type="project" value="UniProtKB-UniRule"/>
</dbReference>
<dbReference type="Gene3D" id="3.30.420.40">
    <property type="match status" value="2"/>
</dbReference>
<evidence type="ECO:0000259" key="13">
    <source>
        <dbReference type="Pfam" id="PF00370"/>
    </source>
</evidence>
<keyword evidence="6 11" id="KW-0319">Glycerol metabolism</keyword>
<organism evidence="15 16">
    <name type="scientific">Fructilactobacillus fructivorans</name>
    <dbReference type="NCBI Taxonomy" id="1614"/>
    <lineage>
        <taxon>Bacteria</taxon>
        <taxon>Bacillati</taxon>
        <taxon>Bacillota</taxon>
        <taxon>Bacilli</taxon>
        <taxon>Lactobacillales</taxon>
        <taxon>Lactobacillaceae</taxon>
        <taxon>Fructilactobacillus</taxon>
    </lineage>
</organism>
<feature type="binding site" evidence="11">
    <location>
        <position position="136"/>
    </location>
    <ligand>
        <name>sn-glycerol 3-phosphate</name>
        <dbReference type="ChEBI" id="CHEBI:57597"/>
    </ligand>
</feature>
<dbReference type="InterPro" id="IPR005999">
    <property type="entry name" value="Glycerol_kin"/>
</dbReference>
<feature type="binding site" evidence="11">
    <location>
        <position position="136"/>
    </location>
    <ligand>
        <name>glycerol</name>
        <dbReference type="ChEBI" id="CHEBI:17754"/>
    </ligand>
</feature>
<feature type="binding site" evidence="11">
    <location>
        <position position="14"/>
    </location>
    <ligand>
        <name>ATP</name>
        <dbReference type="ChEBI" id="CHEBI:30616"/>
    </ligand>
</feature>
<dbReference type="EC" id="2.7.1.30" evidence="11"/>
<dbReference type="InterPro" id="IPR018484">
    <property type="entry name" value="FGGY_N"/>
</dbReference>
<dbReference type="PROSITE" id="PS00933">
    <property type="entry name" value="FGGY_KINASES_1"/>
    <property type="match status" value="1"/>
</dbReference>
<feature type="domain" description="Carbohydrate kinase FGGY C-terminal" evidence="14">
    <location>
        <begin position="264"/>
        <end position="451"/>
    </location>
</feature>
<dbReference type="OrthoDB" id="9805576at2"/>
<feature type="binding site" evidence="11">
    <location>
        <position position="268"/>
    </location>
    <ligand>
        <name>ATP</name>
        <dbReference type="ChEBI" id="CHEBI:30616"/>
    </ligand>
</feature>
<keyword evidence="5 11" id="KW-0418">Kinase</keyword>
<evidence type="ECO:0000256" key="1">
    <source>
        <dbReference type="ARBA" id="ARBA00005190"/>
    </source>
</evidence>
<evidence type="ECO:0000256" key="9">
    <source>
        <dbReference type="ARBA" id="ARBA00054633"/>
    </source>
</evidence>
<evidence type="ECO:0000256" key="11">
    <source>
        <dbReference type="HAMAP-Rule" id="MF_00186"/>
    </source>
</evidence>
<feature type="binding site" evidence="11">
    <location>
        <position position="311"/>
    </location>
    <ligand>
        <name>ATP</name>
        <dbReference type="ChEBI" id="CHEBI:30616"/>
    </ligand>
</feature>
<dbReference type="Proteomes" id="UP000031397">
    <property type="component" value="Unassembled WGS sequence"/>
</dbReference>
<feature type="binding site" evidence="11">
    <location>
        <position position="412"/>
    </location>
    <ligand>
        <name>ADP</name>
        <dbReference type="ChEBI" id="CHEBI:456216"/>
    </ligand>
</feature>
<comment type="pathway">
    <text evidence="1 11">Polyol metabolism; glycerol degradation via glycerol kinase pathway; sn-glycerol 3-phosphate from glycerol: step 1/1.</text>
</comment>
<accession>A0A0C1Q2Y9</accession>
<dbReference type="InterPro" id="IPR018483">
    <property type="entry name" value="Carb_kinase_FGGY_CS"/>
</dbReference>
<feature type="binding site" evidence="11">
    <location>
        <position position="247"/>
    </location>
    <ligand>
        <name>glycerol</name>
        <dbReference type="ChEBI" id="CHEBI:17754"/>
    </ligand>
</feature>
<feature type="binding site" evidence="11">
    <location>
        <position position="268"/>
    </location>
    <ligand>
        <name>ADP</name>
        <dbReference type="ChEBI" id="CHEBI:456216"/>
    </ligand>
</feature>
<dbReference type="Pfam" id="PF02782">
    <property type="entry name" value="FGGY_C"/>
    <property type="match status" value="1"/>
</dbReference>
<feature type="binding site" evidence="11">
    <location>
        <position position="84"/>
    </location>
    <ligand>
        <name>glycerol</name>
        <dbReference type="ChEBI" id="CHEBI:17754"/>
    </ligand>
</feature>
<dbReference type="NCBIfam" id="NF000756">
    <property type="entry name" value="PRK00047.1"/>
    <property type="match status" value="1"/>
</dbReference>
<evidence type="ECO:0000256" key="5">
    <source>
        <dbReference type="ARBA" id="ARBA00022777"/>
    </source>
</evidence>
<evidence type="ECO:0000256" key="10">
    <source>
        <dbReference type="ARBA" id="ARBA00063665"/>
    </source>
</evidence>
<dbReference type="FunFam" id="3.30.420.40:FF:000007">
    <property type="entry name" value="Glycerol kinase"/>
    <property type="match status" value="1"/>
</dbReference>
<feature type="binding site" evidence="11">
    <location>
        <position position="14"/>
    </location>
    <ligand>
        <name>ADP</name>
        <dbReference type="ChEBI" id="CHEBI:456216"/>
    </ligand>
</feature>
<evidence type="ECO:0000256" key="2">
    <source>
        <dbReference type="ARBA" id="ARBA00009156"/>
    </source>
</evidence>
<evidence type="ECO:0000256" key="3">
    <source>
        <dbReference type="ARBA" id="ARBA00022679"/>
    </source>
</evidence>
<dbReference type="PATRIC" id="fig|1614.7.peg.571"/>
<evidence type="ECO:0000256" key="12">
    <source>
        <dbReference type="RuleBase" id="RU003733"/>
    </source>
</evidence>
<keyword evidence="16" id="KW-1185">Reference proteome</keyword>
<protein>
    <recommendedName>
        <fullName evidence="11">Glycerol kinase</fullName>
        <ecNumber evidence="11">2.7.1.30</ecNumber>
    </recommendedName>
    <alternativeName>
        <fullName evidence="11">ATP:glycerol 3-phosphotransferase</fullName>
    </alternativeName>
    <alternativeName>
        <fullName evidence="11">Glycerokinase</fullName>
        <shortName evidence="11">GK</shortName>
    </alternativeName>
</protein>
<dbReference type="InterPro" id="IPR043129">
    <property type="entry name" value="ATPase_NBD"/>
</dbReference>
<dbReference type="CDD" id="cd07786">
    <property type="entry name" value="FGGY_EcGK_like"/>
    <property type="match status" value="1"/>
</dbReference>
<dbReference type="PANTHER" id="PTHR10196:SF69">
    <property type="entry name" value="GLYCEROL KINASE"/>
    <property type="match status" value="1"/>
</dbReference>
<dbReference type="UniPathway" id="UPA00618">
    <property type="reaction ID" value="UER00672"/>
</dbReference>
<dbReference type="FunFam" id="3.30.420.40:FF:000008">
    <property type="entry name" value="Glycerol kinase"/>
    <property type="match status" value="1"/>
</dbReference>
<keyword evidence="4 11" id="KW-0547">Nucleotide-binding</keyword>
<feature type="domain" description="Carbohydrate kinase FGGY N-terminal" evidence="13">
    <location>
        <begin position="6"/>
        <end position="253"/>
    </location>
</feature>
<dbReference type="InterPro" id="IPR000577">
    <property type="entry name" value="Carb_kinase_FGGY"/>
</dbReference>
<evidence type="ECO:0000256" key="7">
    <source>
        <dbReference type="ARBA" id="ARBA00022840"/>
    </source>
</evidence>
<feature type="binding site" evidence="11">
    <location>
        <position position="85"/>
    </location>
    <ligand>
        <name>glycerol</name>
        <dbReference type="ChEBI" id="CHEBI:17754"/>
    </ligand>
</feature>
<dbReference type="Pfam" id="PF00370">
    <property type="entry name" value="FGGY_N"/>
    <property type="match status" value="1"/>
</dbReference>
<dbReference type="EMBL" id="JOJZ01000010">
    <property type="protein sequence ID" value="KID42178.1"/>
    <property type="molecule type" value="Genomic_DNA"/>
</dbReference>
<comment type="caution">
    <text evidence="15">The sequence shown here is derived from an EMBL/GenBank/DDBJ whole genome shotgun (WGS) entry which is preliminary data.</text>
</comment>
<comment type="activity regulation">
    <text evidence="11">Activated by phosphorylation and inhibited by fructose 1,6-bisphosphate (FBP).</text>
</comment>
<evidence type="ECO:0000313" key="15">
    <source>
        <dbReference type="EMBL" id="KID42178.1"/>
    </source>
</evidence>
<comment type="subunit">
    <text evidence="10 11">Homotetramer and homodimer (in equilibrium).</text>
</comment>
<feature type="binding site" evidence="11">
    <location>
        <position position="85"/>
    </location>
    <ligand>
        <name>sn-glycerol 3-phosphate</name>
        <dbReference type="ChEBI" id="CHEBI:57597"/>
    </ligand>
</feature>
<evidence type="ECO:0000256" key="4">
    <source>
        <dbReference type="ARBA" id="ARBA00022741"/>
    </source>
</evidence>
<evidence type="ECO:0000313" key="16">
    <source>
        <dbReference type="Proteomes" id="UP000031397"/>
    </source>
</evidence>
<dbReference type="InterPro" id="IPR018485">
    <property type="entry name" value="FGGY_C"/>
</dbReference>
<dbReference type="GO" id="GO:0005829">
    <property type="term" value="C:cytosol"/>
    <property type="evidence" value="ECO:0007669"/>
    <property type="project" value="UniProtKB-ARBA"/>
</dbReference>
<feature type="binding site" evidence="11">
    <location>
        <position position="246"/>
    </location>
    <ligand>
        <name>glycerol</name>
        <dbReference type="ChEBI" id="CHEBI:17754"/>
    </ligand>
</feature>
<keyword evidence="7 11" id="KW-0067">ATP-binding</keyword>